<protein>
    <submittedName>
        <fullName evidence="2">Uncharacterized protein</fullName>
    </submittedName>
</protein>
<sequence>MTRVRIAALAGAAVIAAVAAAVLLRAPVPPAATPPAVPEAVASRATIDSVPSPPVVPAPDVAAAAPSFAPKFAEPPEALVDLLARAGAGDVEAMVDLGMSLQECRADKLADLDKRIRRLETRESKLVEVRPDGGEVDQREVLVAGMRHTIARCESVPPEERNRAFAWIERAAAAGDLDAREMFFTQALDDFPDEAAVIANIDEVERRRDVARRFAREDIAACVDGVFDTQSRAFDVLGMADPVERMAILHAAFLMQPRGGNSAQKTEMFDAEAQAVDEFALIEARRRGVALYAHCAP</sequence>
<dbReference type="RefSeq" id="WP_263543208.1">
    <property type="nucleotide sequence ID" value="NZ_JAOVZO020000003.1"/>
</dbReference>
<dbReference type="AlphaFoldDB" id="A0A9X3YHW6"/>
<dbReference type="EMBL" id="JAOVZO020000003">
    <property type="protein sequence ID" value="MDC8011942.1"/>
    <property type="molecule type" value="Genomic_DNA"/>
</dbReference>
<evidence type="ECO:0000313" key="2">
    <source>
        <dbReference type="EMBL" id="MDC8011942.1"/>
    </source>
</evidence>
<organism evidence="2 3">
    <name type="scientific">Tahibacter soli</name>
    <dbReference type="NCBI Taxonomy" id="2983605"/>
    <lineage>
        <taxon>Bacteria</taxon>
        <taxon>Pseudomonadati</taxon>
        <taxon>Pseudomonadota</taxon>
        <taxon>Gammaproteobacteria</taxon>
        <taxon>Lysobacterales</taxon>
        <taxon>Rhodanobacteraceae</taxon>
        <taxon>Tahibacter</taxon>
    </lineage>
</organism>
<evidence type="ECO:0000256" key="1">
    <source>
        <dbReference type="SAM" id="SignalP"/>
    </source>
</evidence>
<keyword evidence="3" id="KW-1185">Reference proteome</keyword>
<feature type="signal peptide" evidence="1">
    <location>
        <begin position="1"/>
        <end position="31"/>
    </location>
</feature>
<keyword evidence="1" id="KW-0732">Signal</keyword>
<evidence type="ECO:0000313" key="3">
    <source>
        <dbReference type="Proteomes" id="UP001139971"/>
    </source>
</evidence>
<reference evidence="2" key="1">
    <citation type="submission" date="2023-02" db="EMBL/GenBank/DDBJ databases">
        <title>Tahibacter soli sp. nov. isolated from soil.</title>
        <authorList>
            <person name="Baek J.H."/>
            <person name="Lee J.K."/>
            <person name="Choi D.G."/>
            <person name="Jeon C.O."/>
        </authorList>
    </citation>
    <scope>NUCLEOTIDE SEQUENCE</scope>
    <source>
        <strain evidence="2">BL</strain>
    </source>
</reference>
<gene>
    <name evidence="2" type="ORF">OD750_005205</name>
</gene>
<accession>A0A9X3YHW6</accession>
<name>A0A9X3YHW6_9GAMM</name>
<comment type="caution">
    <text evidence="2">The sequence shown here is derived from an EMBL/GenBank/DDBJ whole genome shotgun (WGS) entry which is preliminary data.</text>
</comment>
<feature type="chain" id="PRO_5040777180" evidence="1">
    <location>
        <begin position="32"/>
        <end position="297"/>
    </location>
</feature>
<proteinExistence type="predicted"/>
<dbReference type="Proteomes" id="UP001139971">
    <property type="component" value="Unassembled WGS sequence"/>
</dbReference>